<sequence length="232" mass="24692">MIFSDIPLSLQQILVTIIEAYILGSIPFGLVITYLFYRIDIRKVSSGNIGATNVLRTGKKGAAGLTLLLDAAKGALAVLSAGAIASHHILGGIAASSHVINHDSPDNAEAYAMALAAVFVVWGHCFPVWLKFKGGKGVATGLAVIAVLSPATGILSCLIWLVAALLSRMSSVGALAAFLGIPVLMHIIHKSAYSSPIFWATCLITLTIFLRHRQNIRRIIHGKEPLIHFSLH</sequence>
<dbReference type="Proteomes" id="UP000516349">
    <property type="component" value="Chromosome"/>
</dbReference>
<evidence type="ECO:0000256" key="2">
    <source>
        <dbReference type="ARBA" id="ARBA00022516"/>
    </source>
</evidence>
<evidence type="ECO:0000256" key="8">
    <source>
        <dbReference type="ARBA" id="ARBA00023209"/>
    </source>
</evidence>
<dbReference type="PANTHER" id="PTHR30309">
    <property type="entry name" value="INNER MEMBRANE PROTEIN YGIH"/>
    <property type="match status" value="1"/>
</dbReference>
<evidence type="ECO:0000256" key="9">
    <source>
        <dbReference type="ARBA" id="ARBA00023264"/>
    </source>
</evidence>
<feature type="transmembrane region" description="Helical" evidence="10">
    <location>
        <begin position="12"/>
        <end position="37"/>
    </location>
</feature>
<keyword evidence="8 10" id="KW-0594">Phospholipid biosynthesis</keyword>
<dbReference type="RefSeq" id="WP_203413654.1">
    <property type="nucleotide sequence ID" value="NZ_CP060244.1"/>
</dbReference>
<keyword evidence="1 10" id="KW-1003">Cell membrane</keyword>
<keyword evidence="6 10" id="KW-0443">Lipid metabolism</keyword>
<dbReference type="PANTHER" id="PTHR30309:SF0">
    <property type="entry name" value="GLYCEROL-3-PHOSPHATE ACYLTRANSFERASE-RELATED"/>
    <property type="match status" value="1"/>
</dbReference>
<dbReference type="NCBIfam" id="TIGR00023">
    <property type="entry name" value="glycerol-3-phosphate 1-O-acyltransferase PlsY"/>
    <property type="match status" value="1"/>
</dbReference>
<organism evidence="11 12">
    <name type="scientific">Entomobacter blattae</name>
    <dbReference type="NCBI Taxonomy" id="2762277"/>
    <lineage>
        <taxon>Bacteria</taxon>
        <taxon>Pseudomonadati</taxon>
        <taxon>Pseudomonadota</taxon>
        <taxon>Alphaproteobacteria</taxon>
        <taxon>Acetobacterales</taxon>
        <taxon>Acetobacteraceae</taxon>
        <taxon>Entomobacter</taxon>
    </lineage>
</organism>
<dbReference type="AlphaFoldDB" id="A0A7H1NUP0"/>
<dbReference type="GO" id="GO:0005886">
    <property type="term" value="C:plasma membrane"/>
    <property type="evidence" value="ECO:0007669"/>
    <property type="project" value="UniProtKB-SubCell"/>
</dbReference>
<feature type="transmembrane region" description="Helical" evidence="10">
    <location>
        <begin position="142"/>
        <end position="162"/>
    </location>
</feature>
<dbReference type="GO" id="GO:0043772">
    <property type="term" value="F:acyl-phosphate glycerol-3-phosphate acyltransferase activity"/>
    <property type="evidence" value="ECO:0007669"/>
    <property type="project" value="UniProtKB-UniRule"/>
</dbReference>
<comment type="subcellular location">
    <subcellularLocation>
        <location evidence="10">Cell membrane</location>
        <topology evidence="10">Multi-pass membrane protein</topology>
    </subcellularLocation>
</comment>
<comment type="subunit">
    <text evidence="10">Probably interacts with PlsX.</text>
</comment>
<dbReference type="EMBL" id="CP060244">
    <property type="protein sequence ID" value="QNT79500.1"/>
    <property type="molecule type" value="Genomic_DNA"/>
</dbReference>
<gene>
    <name evidence="10 11" type="primary">plsY</name>
    <name evidence="11" type="ORF">JGUZn3_22990</name>
</gene>
<dbReference type="GO" id="GO:0008654">
    <property type="term" value="P:phospholipid biosynthetic process"/>
    <property type="evidence" value="ECO:0007669"/>
    <property type="project" value="UniProtKB-UniRule"/>
</dbReference>
<evidence type="ECO:0000256" key="4">
    <source>
        <dbReference type="ARBA" id="ARBA00022692"/>
    </source>
</evidence>
<dbReference type="HAMAP" id="MF_01043">
    <property type="entry name" value="PlsY"/>
    <property type="match status" value="1"/>
</dbReference>
<keyword evidence="7 10" id="KW-0472">Membrane</keyword>
<keyword evidence="2 10" id="KW-0444">Lipid biosynthesis</keyword>
<evidence type="ECO:0000313" key="11">
    <source>
        <dbReference type="EMBL" id="QNT79500.1"/>
    </source>
</evidence>
<feature type="transmembrane region" description="Helical" evidence="10">
    <location>
        <begin position="169"/>
        <end position="187"/>
    </location>
</feature>
<keyword evidence="4 10" id="KW-0812">Transmembrane</keyword>
<feature type="transmembrane region" description="Helical" evidence="10">
    <location>
        <begin position="193"/>
        <end position="210"/>
    </location>
</feature>
<keyword evidence="9 10" id="KW-1208">Phospholipid metabolism</keyword>
<keyword evidence="11" id="KW-0012">Acyltransferase</keyword>
<protein>
    <recommendedName>
        <fullName evidence="10">Glycerol-3-phosphate acyltransferase</fullName>
    </recommendedName>
    <alternativeName>
        <fullName evidence="10">Acyl-PO4 G3P acyltransferase</fullName>
    </alternativeName>
    <alternativeName>
        <fullName evidence="10">Acyl-phosphate--glycerol-3-phosphate acyltransferase</fullName>
    </alternativeName>
    <alternativeName>
        <fullName evidence="10">G3P acyltransferase</fullName>
        <shortName evidence="10">GPAT</shortName>
        <ecNumber evidence="10">2.3.1.275</ecNumber>
    </alternativeName>
    <alternativeName>
        <fullName evidence="10">Lysophosphatidic acid synthase</fullName>
        <shortName evidence="10">LPA synthase</shortName>
    </alternativeName>
</protein>
<evidence type="ECO:0000256" key="7">
    <source>
        <dbReference type="ARBA" id="ARBA00023136"/>
    </source>
</evidence>
<evidence type="ECO:0000256" key="1">
    <source>
        <dbReference type="ARBA" id="ARBA00022475"/>
    </source>
</evidence>
<dbReference type="InterPro" id="IPR003811">
    <property type="entry name" value="G3P_acylTferase_PlsY"/>
</dbReference>
<dbReference type="SMART" id="SM01207">
    <property type="entry name" value="G3P_acyltransf"/>
    <property type="match status" value="1"/>
</dbReference>
<comment type="function">
    <text evidence="10">Catalyzes the transfer of an acyl group from acyl-phosphate (acyl-PO(4)) to glycerol-3-phosphate (G3P) to form lysophosphatidic acid (LPA). This enzyme utilizes acyl-phosphate as fatty acyl donor, but not acyl-CoA or acyl-ACP.</text>
</comment>
<evidence type="ECO:0000256" key="3">
    <source>
        <dbReference type="ARBA" id="ARBA00022679"/>
    </source>
</evidence>
<evidence type="ECO:0000256" key="5">
    <source>
        <dbReference type="ARBA" id="ARBA00022989"/>
    </source>
</evidence>
<evidence type="ECO:0000256" key="10">
    <source>
        <dbReference type="HAMAP-Rule" id="MF_01043"/>
    </source>
</evidence>
<reference evidence="11 12" key="1">
    <citation type="submission" date="2020-08" db="EMBL/GenBank/DDBJ databases">
        <title>Complete genome sequence of Entomobacter blattae G55GP.</title>
        <authorList>
            <person name="Poehlein A."/>
            <person name="Guzman J."/>
            <person name="Daniel R."/>
            <person name="Vilcinskas A."/>
        </authorList>
    </citation>
    <scope>NUCLEOTIDE SEQUENCE [LARGE SCALE GENOMIC DNA]</scope>
    <source>
        <strain evidence="11 12">G55GP</strain>
    </source>
</reference>
<keyword evidence="12" id="KW-1185">Reference proteome</keyword>
<dbReference type="KEGG" id="ebla:JGUZn3_22990"/>
<feature type="transmembrane region" description="Helical" evidence="10">
    <location>
        <begin position="110"/>
        <end position="130"/>
    </location>
</feature>
<dbReference type="UniPathway" id="UPA00085"/>
<keyword evidence="3 10" id="KW-0808">Transferase</keyword>
<name>A0A7H1NUP0_9PROT</name>
<keyword evidence="5 10" id="KW-1133">Transmembrane helix</keyword>
<accession>A0A7H1NUP0</accession>
<comment type="catalytic activity">
    <reaction evidence="10">
        <text>an acyl phosphate + sn-glycerol 3-phosphate = a 1-acyl-sn-glycero-3-phosphate + phosphate</text>
        <dbReference type="Rhea" id="RHEA:34075"/>
        <dbReference type="ChEBI" id="CHEBI:43474"/>
        <dbReference type="ChEBI" id="CHEBI:57597"/>
        <dbReference type="ChEBI" id="CHEBI:57970"/>
        <dbReference type="ChEBI" id="CHEBI:59918"/>
        <dbReference type="EC" id="2.3.1.275"/>
    </reaction>
</comment>
<proteinExistence type="inferred from homology"/>
<evidence type="ECO:0000256" key="6">
    <source>
        <dbReference type="ARBA" id="ARBA00023098"/>
    </source>
</evidence>
<dbReference type="EC" id="2.3.1.275" evidence="10"/>
<comment type="pathway">
    <text evidence="10">Lipid metabolism; phospholipid metabolism.</text>
</comment>
<evidence type="ECO:0000313" key="12">
    <source>
        <dbReference type="Proteomes" id="UP000516349"/>
    </source>
</evidence>
<comment type="similarity">
    <text evidence="10">Belongs to the PlsY family.</text>
</comment>
<dbReference type="Pfam" id="PF02660">
    <property type="entry name" value="G3P_acyltransf"/>
    <property type="match status" value="1"/>
</dbReference>